<gene>
    <name evidence="1" type="ORF">EUGRSUZ_H03744</name>
</gene>
<dbReference type="AlphaFoldDB" id="A0A059B453"/>
<sequence>MCHMLLTASEELSSSSVGSSMYVEPFVEPSDHKRRALHKPNIILRKSSIFFSCTNSKRFPISCTTFS</sequence>
<proteinExistence type="predicted"/>
<protein>
    <submittedName>
        <fullName evidence="1">Uncharacterized protein</fullName>
    </submittedName>
</protein>
<dbReference type="InParanoid" id="A0A059B453"/>
<evidence type="ECO:0000313" key="1">
    <source>
        <dbReference type="EMBL" id="KCW60992.1"/>
    </source>
</evidence>
<reference evidence="1" key="1">
    <citation type="submission" date="2013-07" db="EMBL/GenBank/DDBJ databases">
        <title>The genome of Eucalyptus grandis.</title>
        <authorList>
            <person name="Schmutz J."/>
            <person name="Hayes R."/>
            <person name="Myburg A."/>
            <person name="Tuskan G."/>
            <person name="Grattapaglia D."/>
            <person name="Rokhsar D.S."/>
        </authorList>
    </citation>
    <scope>NUCLEOTIDE SEQUENCE</scope>
    <source>
        <tissue evidence="1">Leaf extractions</tissue>
    </source>
</reference>
<name>A0A059B453_EUCGR</name>
<dbReference type="Gramene" id="KCW60992">
    <property type="protein sequence ID" value="KCW60992"/>
    <property type="gene ID" value="EUGRSUZ_H03744"/>
</dbReference>
<accession>A0A059B453</accession>
<organism evidence="1">
    <name type="scientific">Eucalyptus grandis</name>
    <name type="common">Flooded gum</name>
    <dbReference type="NCBI Taxonomy" id="71139"/>
    <lineage>
        <taxon>Eukaryota</taxon>
        <taxon>Viridiplantae</taxon>
        <taxon>Streptophyta</taxon>
        <taxon>Embryophyta</taxon>
        <taxon>Tracheophyta</taxon>
        <taxon>Spermatophyta</taxon>
        <taxon>Magnoliopsida</taxon>
        <taxon>eudicotyledons</taxon>
        <taxon>Gunneridae</taxon>
        <taxon>Pentapetalae</taxon>
        <taxon>rosids</taxon>
        <taxon>malvids</taxon>
        <taxon>Myrtales</taxon>
        <taxon>Myrtaceae</taxon>
        <taxon>Myrtoideae</taxon>
        <taxon>Eucalypteae</taxon>
        <taxon>Eucalyptus</taxon>
    </lineage>
</organism>
<dbReference type="EMBL" id="KK198760">
    <property type="protein sequence ID" value="KCW60992.1"/>
    <property type="molecule type" value="Genomic_DNA"/>
</dbReference>